<dbReference type="InterPro" id="IPR004147">
    <property type="entry name" value="ABC1_dom"/>
</dbReference>
<proteinExistence type="predicted"/>
<organism evidence="2 3">
    <name type="scientific">Trifolium subterraneum</name>
    <name type="common">Subterranean clover</name>
    <dbReference type="NCBI Taxonomy" id="3900"/>
    <lineage>
        <taxon>Eukaryota</taxon>
        <taxon>Viridiplantae</taxon>
        <taxon>Streptophyta</taxon>
        <taxon>Embryophyta</taxon>
        <taxon>Tracheophyta</taxon>
        <taxon>Spermatophyta</taxon>
        <taxon>Magnoliopsida</taxon>
        <taxon>eudicotyledons</taxon>
        <taxon>Gunneridae</taxon>
        <taxon>Pentapetalae</taxon>
        <taxon>rosids</taxon>
        <taxon>fabids</taxon>
        <taxon>Fabales</taxon>
        <taxon>Fabaceae</taxon>
        <taxon>Papilionoideae</taxon>
        <taxon>50 kb inversion clade</taxon>
        <taxon>NPAAA clade</taxon>
        <taxon>Hologalegina</taxon>
        <taxon>IRL clade</taxon>
        <taxon>Trifolieae</taxon>
        <taxon>Trifolium</taxon>
    </lineage>
</organism>
<name>A0A2Z6NJX6_TRISU</name>
<dbReference type="Pfam" id="PF03109">
    <property type="entry name" value="ABC1"/>
    <property type="match status" value="1"/>
</dbReference>
<dbReference type="AlphaFoldDB" id="A0A2Z6NJX6"/>
<dbReference type="InterPro" id="IPR051130">
    <property type="entry name" value="Mito_struct-func_regulator"/>
</dbReference>
<protein>
    <recommendedName>
        <fullName evidence="1">ABC1 atypical kinase-like domain-containing protein</fullName>
    </recommendedName>
</protein>
<keyword evidence="3" id="KW-1185">Reference proteome</keyword>
<evidence type="ECO:0000313" key="3">
    <source>
        <dbReference type="Proteomes" id="UP000242715"/>
    </source>
</evidence>
<reference evidence="3" key="1">
    <citation type="journal article" date="2017" name="Front. Plant Sci.">
        <title>Climate Clever Clovers: New Paradigm to Reduce the Environmental Footprint of Ruminants by Breeding Low Methanogenic Forages Utilizing Haplotype Variation.</title>
        <authorList>
            <person name="Kaur P."/>
            <person name="Appels R."/>
            <person name="Bayer P.E."/>
            <person name="Keeble-Gagnere G."/>
            <person name="Wang J."/>
            <person name="Hirakawa H."/>
            <person name="Shirasawa K."/>
            <person name="Vercoe P."/>
            <person name="Stefanova K."/>
            <person name="Durmic Z."/>
            <person name="Nichols P."/>
            <person name="Revell C."/>
            <person name="Isobe S.N."/>
            <person name="Edwards D."/>
            <person name="Erskine W."/>
        </authorList>
    </citation>
    <scope>NUCLEOTIDE SEQUENCE [LARGE SCALE GENOMIC DNA]</scope>
    <source>
        <strain evidence="3">cv. Daliak</strain>
    </source>
</reference>
<dbReference type="PANTHER" id="PTHR43173">
    <property type="entry name" value="ABC1 FAMILY PROTEIN"/>
    <property type="match status" value="1"/>
</dbReference>
<gene>
    <name evidence="2" type="ORF">TSUD_213370</name>
</gene>
<evidence type="ECO:0000313" key="2">
    <source>
        <dbReference type="EMBL" id="GAU36770.1"/>
    </source>
</evidence>
<dbReference type="OrthoDB" id="427480at2759"/>
<feature type="domain" description="ABC1 atypical kinase-like" evidence="1">
    <location>
        <begin position="244"/>
        <end position="303"/>
    </location>
</feature>
<evidence type="ECO:0000259" key="1">
    <source>
        <dbReference type="Pfam" id="PF03109"/>
    </source>
</evidence>
<dbReference type="EMBL" id="DF973640">
    <property type="protein sequence ID" value="GAU36770.1"/>
    <property type="molecule type" value="Genomic_DNA"/>
</dbReference>
<accession>A0A2Z6NJX6</accession>
<dbReference type="PANTHER" id="PTHR43173:SF28">
    <property type="entry name" value="AARF DOMAIN CONTAINING KINASE 5"/>
    <property type="match status" value="1"/>
</dbReference>
<dbReference type="Proteomes" id="UP000242715">
    <property type="component" value="Unassembled WGS sequence"/>
</dbReference>
<sequence length="306" mass="33921">MKYMCLFELSLNQSGTVAEMRDLYWEPNVADQWVWRHDPGGGYTVRGTPSTKDNLLRRHIITQDSQFCATGCGGLGTKHHLFFSCPMFTPLWSLIGTWVVGNAAKTVINPSHEMAPKPFNFPAKRTTAIFLLTASTAAAAATANSDNLSPLTTDKIRAQIHGIVRTTRAVSTVASTVIDYEFSLRGLRKHSDQYHQAISQVHLRSAERFLKLCEDNKGFYVKAGQFIASQKVLPREYSSTLSSLQDQVSPLPFKVIEKVLKDNLGPDFSEKFLSIDERPIGAASIAQVHHAVLKSGQEVAIKAHFT</sequence>